<evidence type="ECO:0000256" key="5">
    <source>
        <dbReference type="ARBA" id="ARBA00023067"/>
    </source>
</evidence>
<evidence type="ECO:0000256" key="3">
    <source>
        <dbReference type="ARBA" id="ARBA00022618"/>
    </source>
</evidence>
<dbReference type="Proteomes" id="UP000685013">
    <property type="component" value="Chromosome 15"/>
</dbReference>
<feature type="non-terminal residue" evidence="9">
    <location>
        <position position="1"/>
    </location>
</feature>
<dbReference type="GO" id="GO:0000793">
    <property type="term" value="C:condensed chromosome"/>
    <property type="evidence" value="ECO:0007669"/>
    <property type="project" value="TreeGrafter"/>
</dbReference>
<feature type="compositionally biased region" description="Acidic residues" evidence="7">
    <location>
        <begin position="1042"/>
        <end position="1068"/>
    </location>
</feature>
<comment type="subcellular location">
    <subcellularLocation>
        <location evidence="1">Chromosome</location>
    </subcellularLocation>
</comment>
<keyword evidence="2" id="KW-0158">Chromosome</keyword>
<evidence type="ECO:0000256" key="7">
    <source>
        <dbReference type="SAM" id="MobiDB-lite"/>
    </source>
</evidence>
<keyword evidence="6" id="KW-0131">Cell cycle</keyword>
<feature type="compositionally biased region" description="Polar residues" evidence="7">
    <location>
        <begin position="1000"/>
        <end position="1023"/>
    </location>
</feature>
<dbReference type="AlphaFoldDB" id="A0AAV6MDQ7"/>
<organism evidence="9 10">
    <name type="scientific">Cucurbita argyrosperma subsp. sororia</name>
    <dbReference type="NCBI Taxonomy" id="37648"/>
    <lineage>
        <taxon>Eukaryota</taxon>
        <taxon>Viridiplantae</taxon>
        <taxon>Streptophyta</taxon>
        <taxon>Embryophyta</taxon>
        <taxon>Tracheophyta</taxon>
        <taxon>Spermatophyta</taxon>
        <taxon>Magnoliopsida</taxon>
        <taxon>eudicotyledons</taxon>
        <taxon>Gunneridae</taxon>
        <taxon>Pentapetalae</taxon>
        <taxon>rosids</taxon>
        <taxon>fabids</taxon>
        <taxon>Cucurbitales</taxon>
        <taxon>Cucurbitaceae</taxon>
        <taxon>Cucurbiteae</taxon>
        <taxon>Cucurbita</taxon>
    </lineage>
</organism>
<evidence type="ECO:0000256" key="4">
    <source>
        <dbReference type="ARBA" id="ARBA00022776"/>
    </source>
</evidence>
<dbReference type="GO" id="GO:0000796">
    <property type="term" value="C:condensin complex"/>
    <property type="evidence" value="ECO:0007669"/>
    <property type="project" value="InterPro"/>
</dbReference>
<evidence type="ECO:0000256" key="6">
    <source>
        <dbReference type="ARBA" id="ARBA00023306"/>
    </source>
</evidence>
<keyword evidence="5" id="KW-0226">DNA condensation</keyword>
<dbReference type="PANTHER" id="PTHR14418:SF5">
    <property type="entry name" value="CONDENSIN COMPLEX SUBUNIT 3"/>
    <property type="match status" value="1"/>
</dbReference>
<evidence type="ECO:0000313" key="9">
    <source>
        <dbReference type="EMBL" id="KAG6579023.1"/>
    </source>
</evidence>
<proteinExistence type="predicted"/>
<dbReference type="InterPro" id="IPR027165">
    <property type="entry name" value="CND3"/>
</dbReference>
<feature type="compositionally biased region" description="Polar residues" evidence="7">
    <location>
        <begin position="1"/>
        <end position="13"/>
    </location>
</feature>
<keyword evidence="10" id="KW-1185">Reference proteome</keyword>
<dbReference type="EMBL" id="JAGKQH010000015">
    <property type="protein sequence ID" value="KAG6579023.1"/>
    <property type="molecule type" value="Genomic_DNA"/>
</dbReference>
<accession>A0AAV6MDQ7</accession>
<name>A0AAV6MDQ7_9ROSI</name>
<keyword evidence="3" id="KW-0132">Cell division</keyword>
<dbReference type="Pfam" id="PF12719">
    <property type="entry name" value="Cnd3"/>
    <property type="match status" value="1"/>
</dbReference>
<reference evidence="9 10" key="1">
    <citation type="journal article" date="2021" name="Hortic Res">
        <title>The domestication of Cucurbita argyrosperma as revealed by the genome of its wild relative.</title>
        <authorList>
            <person name="Barrera-Redondo J."/>
            <person name="Sanchez-de la Vega G."/>
            <person name="Aguirre-Liguori J.A."/>
            <person name="Castellanos-Morales G."/>
            <person name="Gutierrez-Guerrero Y.T."/>
            <person name="Aguirre-Dugua X."/>
            <person name="Aguirre-Planter E."/>
            <person name="Tenaillon M.I."/>
            <person name="Lira-Saade R."/>
            <person name="Eguiarte L.E."/>
        </authorList>
    </citation>
    <scope>NUCLEOTIDE SEQUENCE [LARGE SCALE GENOMIC DNA]</scope>
    <source>
        <strain evidence="9">JBR-2021</strain>
    </source>
</reference>
<comment type="caution">
    <text evidence="9">The sequence shown here is derived from an EMBL/GenBank/DDBJ whole genome shotgun (WGS) entry which is preliminary data.</text>
</comment>
<feature type="region of interest" description="Disordered" evidence="7">
    <location>
        <begin position="976"/>
        <end position="1068"/>
    </location>
</feature>
<evidence type="ECO:0000256" key="1">
    <source>
        <dbReference type="ARBA" id="ARBA00004286"/>
    </source>
</evidence>
<dbReference type="InterPro" id="IPR025977">
    <property type="entry name" value="Cnd3_C"/>
</dbReference>
<sequence length="1068" mass="118013">MSESESGILSSAIFTGEGEGRSTGVSKRESPMAEETVESQHLLPQKIAKILDEARSSNATHNRKLKELCALRSKSKSPFEFFTAFSKTLTPLFSFHRRVTSAERVIRFISLFATARDPNFASHADEFLEEFLKFLLVASCAANKSARFRACQIVSEIIMRLPDDAEVSNEVWDDVIDHMKVRVLDKVPSIRMFAVRALSRFANDSENGDILNLFLEVIPLEQNADVRKTILLSLPPSNATLQVIIDCTLDVSESVRKAAYCVLALKFPLQSLSIKQRTIILQRGLADRSQAVSKECLKLMIDEWLNKCCNGNPVELLECLDVETYERVGESVMGALLGASLLKLHVNGSIQNYILTSSNATEGDSLHSTPSIQLMEPEVSLYWRTICKHILTEAHAKGSDAAASMGAEAAVYAAEASDKNDLLEKILPATISDYVDLVKAHINAGSSYRFASRQLLLLGTMLDFSDATNRKIAGAFLQEVLHMPPDHEVDDDGNLVVLGDGINLGGDRDWAVAVSGLAKKVHAAAGEFEEIVLEVIEELARPCRERTANCVQWMHCLAVTSLLLESAKSLNVINGKVTGPAQLLESILLPGAKHVQLDVQRISIRCLGLYGLLDKRPNEKVLKQLRHSFIKGLPPISIMACKALFDLVLWHGPQEVDKALGQDGLQSSFDKTSFSSINLSEAAEDWAVGSLDLLYAGLGNDERYSSSATNEIESVQTIVAEGFAKILLLSENYRSIPASLHPPLLSKLVNIYFSSEKDLERLKQCLSVFFEHYPSLSVAHKRWISEAFIPVMRSMWPGINGNVGGSAAEVGNMRKHAVQASRFMLQMMQAPLYANDTERKDEDGCMENLEVFDSIGGPPLECSEEGLSIRIAIEVASLRGKKTPAQKSYVSALCRVLVLLHFRPSEQGAIRLMRRLLCYVVEAASADKDLIKELKRMGEHLTAIDKQPDLEMSQDQTHLILDKLKLEFNFEAEVPQTPVPCSTRPTRSRRRVRQESSSSDEAMSPTSVPNLVGTISTRSQRASKTVALTRITKSALKINDAVNEEEEDEDDDEDEDDNSDSDVTEDCT</sequence>
<keyword evidence="4" id="KW-0498">Mitosis</keyword>
<protein>
    <submittedName>
        <fullName evidence="9">Condensin complex subunit 3</fullName>
    </submittedName>
</protein>
<dbReference type="PANTHER" id="PTHR14418">
    <property type="entry name" value="CONDENSIN COMPLEX SUBUNIT 3-RELATED"/>
    <property type="match status" value="1"/>
</dbReference>
<feature type="region of interest" description="Disordered" evidence="7">
    <location>
        <begin position="1"/>
        <end position="40"/>
    </location>
</feature>
<gene>
    <name evidence="9" type="primary">ncapg</name>
    <name evidence="9" type="ORF">SDJN03_23471</name>
</gene>
<dbReference type="GO" id="GO:0051301">
    <property type="term" value="P:cell division"/>
    <property type="evidence" value="ECO:0007669"/>
    <property type="project" value="UniProtKB-KW"/>
</dbReference>
<evidence type="ECO:0000259" key="8">
    <source>
        <dbReference type="Pfam" id="PF12719"/>
    </source>
</evidence>
<evidence type="ECO:0000256" key="2">
    <source>
        <dbReference type="ARBA" id="ARBA00022454"/>
    </source>
</evidence>
<evidence type="ECO:0000313" key="10">
    <source>
        <dbReference type="Proteomes" id="UP000685013"/>
    </source>
</evidence>
<dbReference type="GO" id="GO:0007076">
    <property type="term" value="P:mitotic chromosome condensation"/>
    <property type="evidence" value="ECO:0007669"/>
    <property type="project" value="InterPro"/>
</dbReference>
<feature type="domain" description="Nuclear condensin complex subunit 3 C-terminal" evidence="8">
    <location>
        <begin position="555"/>
        <end position="902"/>
    </location>
</feature>